<dbReference type="InterPro" id="IPR012341">
    <property type="entry name" value="6hp_glycosidase-like_sf"/>
</dbReference>
<evidence type="ECO:0000256" key="15">
    <source>
        <dbReference type="PIRSR" id="PIRSR601382-3"/>
    </source>
</evidence>
<dbReference type="EMBL" id="JH880295">
    <property type="protein sequence ID" value="ELR62708.1"/>
    <property type="molecule type" value="Genomic_DNA"/>
</dbReference>
<dbReference type="InterPro" id="IPR002618">
    <property type="entry name" value="UDPGP_fam"/>
</dbReference>
<keyword evidence="6" id="KW-0548">Nucleotidyltransferase</keyword>
<keyword evidence="8" id="KW-0378">Hydrolase</keyword>
<dbReference type="GO" id="GO:0005783">
    <property type="term" value="C:endoplasmic reticulum"/>
    <property type="evidence" value="ECO:0007669"/>
    <property type="project" value="TreeGrafter"/>
</dbReference>
<dbReference type="InterPro" id="IPR050749">
    <property type="entry name" value="Glycosyl_Hydrolase_47"/>
</dbReference>
<dbReference type="PANTHER" id="PTHR11742">
    <property type="entry name" value="MANNOSYL-OLIGOSACCHARIDE ALPHA-1,2-MANNOSIDASE-RELATED"/>
    <property type="match status" value="1"/>
</dbReference>
<dbReference type="GO" id="GO:0070569">
    <property type="term" value="F:uridylyltransferase activity"/>
    <property type="evidence" value="ECO:0007669"/>
    <property type="project" value="InterPro"/>
</dbReference>
<name>L8J3A5_9CETA</name>
<keyword evidence="17" id="KW-0472">Membrane</keyword>
<dbReference type="InterPro" id="IPR036026">
    <property type="entry name" value="Seven-hairpin_glycosidases"/>
</dbReference>
<organism evidence="18 19">
    <name type="scientific">Bos mutus</name>
    <name type="common">wild yak</name>
    <dbReference type="NCBI Taxonomy" id="72004"/>
    <lineage>
        <taxon>Eukaryota</taxon>
        <taxon>Metazoa</taxon>
        <taxon>Chordata</taxon>
        <taxon>Craniata</taxon>
        <taxon>Vertebrata</taxon>
        <taxon>Euteleostomi</taxon>
        <taxon>Mammalia</taxon>
        <taxon>Eutheria</taxon>
        <taxon>Laurasiatheria</taxon>
        <taxon>Artiodactyla</taxon>
        <taxon>Ruminantia</taxon>
        <taxon>Pecora</taxon>
        <taxon>Bovidae</taxon>
        <taxon>Bovinae</taxon>
        <taxon>Bos</taxon>
    </lineage>
</organism>
<keyword evidence="11" id="KW-0326">Glycosidase</keyword>
<evidence type="ECO:0000256" key="1">
    <source>
        <dbReference type="ARBA" id="ARBA00001913"/>
    </source>
</evidence>
<evidence type="ECO:0000256" key="16">
    <source>
        <dbReference type="SAM" id="MobiDB-lite"/>
    </source>
</evidence>
<dbReference type="GO" id="GO:0005975">
    <property type="term" value="P:carbohydrate metabolic process"/>
    <property type="evidence" value="ECO:0007669"/>
    <property type="project" value="InterPro"/>
</dbReference>
<comment type="pathway">
    <text evidence="2">Protein modification; protein glycosylation.</text>
</comment>
<dbReference type="GO" id="GO:0016020">
    <property type="term" value="C:membrane"/>
    <property type="evidence" value="ECO:0007669"/>
    <property type="project" value="InterPro"/>
</dbReference>
<dbReference type="SUPFAM" id="SSF53448">
    <property type="entry name" value="Nucleotide-diphospho-sugar transferases"/>
    <property type="match status" value="1"/>
</dbReference>
<dbReference type="Pfam" id="PF01532">
    <property type="entry name" value="Glyco_hydro_47"/>
    <property type="match status" value="3"/>
</dbReference>
<dbReference type="InterPro" id="IPR029044">
    <property type="entry name" value="Nucleotide-diphossugar_trans"/>
</dbReference>
<keyword evidence="7 14" id="KW-0479">Metal-binding</keyword>
<keyword evidence="17" id="KW-0812">Transmembrane</keyword>
<dbReference type="Gene3D" id="3.90.550.10">
    <property type="entry name" value="Spore Coat Polysaccharide Biosynthesis Protein SpsA, Chain A"/>
    <property type="match status" value="1"/>
</dbReference>
<evidence type="ECO:0000256" key="12">
    <source>
        <dbReference type="ARBA" id="ARBA00047669"/>
    </source>
</evidence>
<dbReference type="Pfam" id="PF01704">
    <property type="entry name" value="UDPGP"/>
    <property type="match status" value="1"/>
</dbReference>
<feature type="compositionally biased region" description="Low complexity" evidence="16">
    <location>
        <begin position="358"/>
        <end position="370"/>
    </location>
</feature>
<reference evidence="18 19" key="1">
    <citation type="journal article" date="2012" name="Nat. Genet.">
        <title>The yak genome and adaptation to life at high altitude.</title>
        <authorList>
            <person name="Qiu Q."/>
            <person name="Zhang G."/>
            <person name="Ma T."/>
            <person name="Qian W."/>
            <person name="Wang J."/>
            <person name="Ye Z."/>
            <person name="Cao C."/>
            <person name="Hu Q."/>
            <person name="Kim J."/>
            <person name="Larkin D.M."/>
            <person name="Auvil L."/>
            <person name="Capitanu B."/>
            <person name="Ma J."/>
            <person name="Lewin H.A."/>
            <person name="Qian X."/>
            <person name="Lang Y."/>
            <person name="Zhou R."/>
            <person name="Wang L."/>
            <person name="Wang K."/>
            <person name="Xia J."/>
            <person name="Liao S."/>
            <person name="Pan S."/>
            <person name="Lu X."/>
            <person name="Hou H."/>
            <person name="Wang Y."/>
            <person name="Zang X."/>
            <person name="Yin Y."/>
            <person name="Ma H."/>
            <person name="Zhang J."/>
            <person name="Wang Z."/>
            <person name="Zhang Y."/>
            <person name="Zhang D."/>
            <person name="Yonezawa T."/>
            <person name="Hasegawa M."/>
            <person name="Zhong Y."/>
            <person name="Liu W."/>
            <person name="Zhang Y."/>
            <person name="Huang Z."/>
            <person name="Zhang S."/>
            <person name="Long R."/>
            <person name="Yang H."/>
            <person name="Wang J."/>
            <person name="Lenstra J.A."/>
            <person name="Cooper D.N."/>
            <person name="Wu Y."/>
            <person name="Wang J."/>
            <person name="Shi P."/>
            <person name="Wang J."/>
            <person name="Liu J."/>
        </authorList>
    </citation>
    <scope>NUCLEOTIDE SEQUENCE [LARGE SCALE GENOMIC DNA]</scope>
    <source>
        <strain evidence="19">yakQH1</strain>
    </source>
</reference>
<evidence type="ECO:0000256" key="14">
    <source>
        <dbReference type="PIRSR" id="PIRSR601382-2"/>
    </source>
</evidence>
<evidence type="ECO:0000256" key="4">
    <source>
        <dbReference type="ARBA" id="ARBA00012238"/>
    </source>
</evidence>
<comment type="cofactor">
    <cofactor evidence="1 14">
        <name>Ca(2+)</name>
        <dbReference type="ChEBI" id="CHEBI:29108"/>
    </cofactor>
</comment>
<gene>
    <name evidence="18" type="ORF">M91_20557</name>
</gene>
<evidence type="ECO:0000256" key="5">
    <source>
        <dbReference type="ARBA" id="ARBA00022679"/>
    </source>
</evidence>
<keyword evidence="5" id="KW-0808">Transferase</keyword>
<feature type="compositionally biased region" description="Basic and acidic residues" evidence="16">
    <location>
        <begin position="662"/>
        <end position="680"/>
    </location>
</feature>
<dbReference type="SUPFAM" id="SSF48225">
    <property type="entry name" value="Seven-hairpin glycosidases"/>
    <property type="match status" value="2"/>
</dbReference>
<dbReference type="Gene3D" id="1.50.10.10">
    <property type="match status" value="3"/>
</dbReference>
<dbReference type="STRING" id="72004.ENSBMUP00000000434"/>
<proteinExistence type="inferred from homology"/>
<comment type="catalytic activity">
    <reaction evidence="12">
        <text>N(4)-(alpha-D-Man-(1-&gt;2)-alpha-D-Man-(1-&gt;2)-alpha-D-Man-(1-&gt;3)-[alpha-D-Man-(1-&gt;3)-[alpha-D-Man-(1-&gt;2)-alpha-D-Man-(1-&gt;6)]-alpha-D-Man-(1-&gt;6)]-beta-D-Man-(1-&gt;4)-beta-D-GlcNAc-(1-&gt;4)-beta-D-GlcNAc)-L-asparaginyl-[protein] (N-glucan mannose isomer 8A1,2,3B1,3) + 3 H2O = N(4)-(alpha-D-Man-(1-&gt;3)-[alpha-D-Man-(1-&gt;3)-[alpha-D-Man-(1-&gt;6)]-alpha-D-Man-(1-&gt;6)]-beta-D-Man-(1-&gt;4)-beta-D-GlcNAc-(1-&gt;4)-beta-D-GlcNAc)-L-asparaginyl-[protein] (N-glucan mannose isomer 5A1,2) + 3 beta-D-mannose</text>
        <dbReference type="Rhea" id="RHEA:56028"/>
        <dbReference type="Rhea" id="RHEA-COMP:14358"/>
        <dbReference type="Rhea" id="RHEA-COMP:14367"/>
        <dbReference type="ChEBI" id="CHEBI:15377"/>
        <dbReference type="ChEBI" id="CHEBI:28563"/>
        <dbReference type="ChEBI" id="CHEBI:59087"/>
        <dbReference type="ChEBI" id="CHEBI:60628"/>
        <dbReference type="EC" id="3.2.1.113"/>
    </reaction>
</comment>
<evidence type="ECO:0000256" key="6">
    <source>
        <dbReference type="ARBA" id="ARBA00022695"/>
    </source>
</evidence>
<comment type="similarity">
    <text evidence="3">Belongs to the glycosyl hydrolase 47 family.</text>
</comment>
<dbReference type="AlphaFoldDB" id="L8J3A5"/>
<evidence type="ECO:0000256" key="3">
    <source>
        <dbReference type="ARBA" id="ARBA00007658"/>
    </source>
</evidence>
<evidence type="ECO:0000256" key="7">
    <source>
        <dbReference type="ARBA" id="ARBA00022723"/>
    </source>
</evidence>
<feature type="binding site" evidence="14">
    <location>
        <position position="1035"/>
    </location>
    <ligand>
        <name>Ca(2+)</name>
        <dbReference type="ChEBI" id="CHEBI:29108"/>
    </ligand>
</feature>
<evidence type="ECO:0000256" key="13">
    <source>
        <dbReference type="ARBA" id="ARBA00048605"/>
    </source>
</evidence>
<evidence type="ECO:0000256" key="10">
    <source>
        <dbReference type="ARBA" id="ARBA00023157"/>
    </source>
</evidence>
<feature type="disulfide bond" evidence="15">
    <location>
        <begin position="826"/>
        <end position="855"/>
    </location>
</feature>
<evidence type="ECO:0000313" key="19">
    <source>
        <dbReference type="Proteomes" id="UP000011080"/>
    </source>
</evidence>
<feature type="region of interest" description="Disordered" evidence="16">
    <location>
        <begin position="347"/>
        <end position="370"/>
    </location>
</feature>
<dbReference type="PANTHER" id="PTHR11742:SF55">
    <property type="entry name" value="ENDOPLASMIC RETICULUM MANNOSYL-OLIGOSACCHARIDE 1,2-ALPHA-MANNOSIDASE"/>
    <property type="match status" value="1"/>
</dbReference>
<keyword evidence="10 15" id="KW-1015">Disulfide bond</keyword>
<comment type="catalytic activity">
    <reaction evidence="13">
        <text>N(4)-(alpha-D-Man-(1-&gt;2)-alpha-D-Man-(1-&gt;2)-alpha-D-Man-(1-&gt;3)-[alpha-D-Man-(1-&gt;2)-alpha-D-Man-(1-&gt;3)-[alpha-D-Man-(1-&gt;2)-alpha-D-Man-(1-&gt;6)]-alpha-D-Man-(1-&gt;6)]-beta-D-Man-(1-&gt;4)-beta-D-GlcNAc-(1-&gt;4)-beta-D-GlcNAc)-L-asparaginyl-[protein] (N-glucan mannose isomer 9A1,2,3B1,2,3) + 4 H2O = N(4)-(alpha-D-Man-(1-&gt;3)-[alpha-D-Man-(1-&gt;3)-[alpha-D-Man-(1-&gt;6)]-alpha-D-Man-(1-&gt;6)]-beta-D-Man-(1-&gt;4)-beta-D-GlcNAc-(1-&gt;4)-beta-D-GlcNAc)-L-asparaginyl-[protein] (N-glucan mannose isomer 5A1,2) + 4 beta-D-mannose</text>
        <dbReference type="Rhea" id="RHEA:56008"/>
        <dbReference type="Rhea" id="RHEA-COMP:14356"/>
        <dbReference type="Rhea" id="RHEA-COMP:14367"/>
        <dbReference type="ChEBI" id="CHEBI:15377"/>
        <dbReference type="ChEBI" id="CHEBI:28563"/>
        <dbReference type="ChEBI" id="CHEBI:59087"/>
        <dbReference type="ChEBI" id="CHEBI:139493"/>
        <dbReference type="EC" id="3.2.1.113"/>
    </reaction>
</comment>
<evidence type="ECO:0000256" key="8">
    <source>
        <dbReference type="ARBA" id="ARBA00022801"/>
    </source>
</evidence>
<feature type="transmembrane region" description="Helical" evidence="17">
    <location>
        <begin position="425"/>
        <end position="445"/>
    </location>
</feature>
<keyword evidence="17" id="KW-1133">Transmembrane helix</keyword>
<dbReference type="Proteomes" id="UP000011080">
    <property type="component" value="Unassembled WGS sequence"/>
</dbReference>
<evidence type="ECO:0000256" key="2">
    <source>
        <dbReference type="ARBA" id="ARBA00004922"/>
    </source>
</evidence>
<dbReference type="GO" id="GO:0004571">
    <property type="term" value="F:mannosyl-oligosaccharide 1,2-alpha-mannosidase activity"/>
    <property type="evidence" value="ECO:0007669"/>
    <property type="project" value="UniProtKB-EC"/>
</dbReference>
<evidence type="ECO:0000256" key="11">
    <source>
        <dbReference type="ARBA" id="ARBA00023295"/>
    </source>
</evidence>
<evidence type="ECO:0000256" key="17">
    <source>
        <dbReference type="SAM" id="Phobius"/>
    </source>
</evidence>
<evidence type="ECO:0000313" key="18">
    <source>
        <dbReference type="EMBL" id="ELR62708.1"/>
    </source>
</evidence>
<sequence>MGKVAQEAVTHLCLLGIPVCQCPLCPGASGYMVSIVQILLTSTESQPPTHTVHLECLSQTSLQGHRLIERTSPSCSVRAHTAVRPSPCAGPGAQHDRSVNTRWLSVHCVLVMGHVMAHSSEPDNIQLSGGFHQIALNKVAVLLLAGGQGTRLGVTYPKGMYQVGLPSQKTLYQLQAERIRRVEQLAGERYGTRCTVPWYIMTSEFTLEPTAKFFKEHDFFHLDPNNVIMFEQRMLPAVSFDGKAILERKDKVAMAPAHHQLEAGQSLCKALSPPSADGNGGLYSALEDHQILEDMERRGVEFVHVYCVDNILVRLADPLFIGFCVLRGADCGAKLLHRPAEGLGQTRVTKEEAEVEGPARPRGSSLPRRGSLFRKSSSLERSRVHLAVSCNVCPSAMRGRRDQETLVVLSPLSRKWKQLSRLQRTVVLFLLVVVMLFGLLSYVHVADEWTAPQKAAENPEAVAGLSPQQNVAVSPPRDTFPHLSIHDLDSGVQEGPGMKAWTSTSPVERVSGPLRILSPLAPPLWVRCRHSSPRPASSMELCFSRTYSRDLGARLGGVWILEGGVFTDPPPRCPWVLPPEAFPFTGLCPWELEELLSQPLLGGWSQDECGLPRRFVTDRPPLPQPSEAEKRDGIIVRVTLVSVQKPQRHFRRGPPNLQIRAPDGDPQERRQDRAQRRAEVVGEAGWGAEAQRDGLRWRGAGTKLEQGPRHPPKKAEFFGWAFQQQALRIRASRTPQNERQKAVVDAFLHAWAGYRKFAWGHDELKPLTRTVPPTQATPALFTDFPFVTPPAWAARCLARSPVPCLRPDGAGPAAEVTLWFQDHLVCFLPGTLALGAHHGLPAEHMELAQALMDTCYQMYRQMETGLSPEIAHFNLHHTKAVKDVQVKAAASHHLLRPETVESLFYLYRLTGNRKYQDWGWEILHSFNTYTRGCDLTFALWPLRWTLYPSGGLGAFVRPAQVLEVALGIWSLKGTMADLQVPSGGYSSISNVQDPRHPQPRDKMESFFLGETLKYLYLLFSDDPDLLSLDTYVFNTEAHPLPIWAPS</sequence>
<keyword evidence="9 14" id="KW-0106">Calcium</keyword>
<dbReference type="GO" id="GO:0005509">
    <property type="term" value="F:calcium ion binding"/>
    <property type="evidence" value="ECO:0007669"/>
    <property type="project" value="InterPro"/>
</dbReference>
<accession>L8J3A5</accession>
<feature type="region of interest" description="Disordered" evidence="16">
    <location>
        <begin position="647"/>
        <end position="681"/>
    </location>
</feature>
<evidence type="ECO:0000256" key="9">
    <source>
        <dbReference type="ARBA" id="ARBA00022837"/>
    </source>
</evidence>
<dbReference type="InterPro" id="IPR001382">
    <property type="entry name" value="Glyco_hydro_47"/>
</dbReference>
<dbReference type="EC" id="3.2.1.113" evidence="4"/>
<protein>
    <recommendedName>
        <fullName evidence="4">mannosyl-oligosaccharide 1,2-alpha-mannosidase</fullName>
        <ecNumber evidence="4">3.2.1.113</ecNumber>
    </recommendedName>
</protein>